<keyword evidence="3" id="KW-1185">Reference proteome</keyword>
<evidence type="ECO:0000256" key="1">
    <source>
        <dbReference type="SAM" id="Phobius"/>
    </source>
</evidence>
<gene>
    <name evidence="2" type="ORF">SAMN02745784_00150</name>
</gene>
<evidence type="ECO:0000313" key="3">
    <source>
        <dbReference type="Proteomes" id="UP000184114"/>
    </source>
</evidence>
<evidence type="ECO:0000313" key="2">
    <source>
        <dbReference type="EMBL" id="SHE28376.1"/>
    </source>
</evidence>
<proteinExistence type="predicted"/>
<keyword evidence="1" id="KW-1133">Transmembrane helix</keyword>
<feature type="transmembrane region" description="Helical" evidence="1">
    <location>
        <begin position="21"/>
        <end position="39"/>
    </location>
</feature>
<sequence length="99" mass="11780">METRLERNKRLRKEIRRKRVKRFYILILILFLILGIEIVNQNIIELNCLDNPNIFRVNISARRLDVLGESYIIDLSLLKKIIKRPVSGLLVLHNSKFLL</sequence>
<dbReference type="STRING" id="1123404.SAMN02745784_00150"/>
<reference evidence="3" key="1">
    <citation type="submission" date="2016-11" db="EMBL/GenBank/DDBJ databases">
        <authorList>
            <person name="Varghese N."/>
            <person name="Submissions S."/>
        </authorList>
    </citation>
    <scope>NUCLEOTIDE SEQUENCE [LARGE SCALE GENOMIC DNA]</scope>
    <source>
        <strain evidence="3">DSM 18095</strain>
    </source>
</reference>
<dbReference type="EMBL" id="FQTY01000001">
    <property type="protein sequence ID" value="SHE28376.1"/>
    <property type="molecule type" value="Genomic_DNA"/>
</dbReference>
<keyword evidence="1" id="KW-0472">Membrane</keyword>
<organism evidence="2 3">
    <name type="scientific">Tissierella praeacuta DSM 18095</name>
    <dbReference type="NCBI Taxonomy" id="1123404"/>
    <lineage>
        <taxon>Bacteria</taxon>
        <taxon>Bacillati</taxon>
        <taxon>Bacillota</taxon>
        <taxon>Tissierellia</taxon>
        <taxon>Tissierellales</taxon>
        <taxon>Tissierellaceae</taxon>
        <taxon>Tissierella</taxon>
    </lineage>
</organism>
<dbReference type="Proteomes" id="UP000184114">
    <property type="component" value="Unassembled WGS sequence"/>
</dbReference>
<name>A0A1M4S840_9FIRM</name>
<dbReference type="RefSeq" id="WP_072971753.1">
    <property type="nucleotide sequence ID" value="NZ_FQTY01000001.1"/>
</dbReference>
<accession>A0A1M4S840</accession>
<dbReference type="AlphaFoldDB" id="A0A1M4S840"/>
<dbReference type="GeneID" id="90994844"/>
<keyword evidence="1" id="KW-0812">Transmembrane</keyword>
<protein>
    <submittedName>
        <fullName evidence="2">Uncharacterized protein</fullName>
    </submittedName>
</protein>